<evidence type="ECO:0000313" key="1">
    <source>
        <dbReference type="EMBL" id="SDT05604.1"/>
    </source>
</evidence>
<protein>
    <submittedName>
        <fullName evidence="1">Uncharacterized protein</fullName>
    </submittedName>
</protein>
<proteinExistence type="predicted"/>
<reference evidence="1 2" key="1">
    <citation type="submission" date="2016-10" db="EMBL/GenBank/DDBJ databases">
        <authorList>
            <person name="Varghese N."/>
            <person name="Submissions S."/>
        </authorList>
    </citation>
    <scope>NUCLEOTIDE SEQUENCE [LARGE SCALE GENOMIC DNA]</scope>
    <source>
        <strain evidence="1 2">RHA_55</strain>
    </source>
</reference>
<dbReference type="STRING" id="1249933.SAMN04489797_3134"/>
<dbReference type="Proteomes" id="UP000198963">
    <property type="component" value="Chromosome I"/>
</dbReference>
<dbReference type="RefSeq" id="WP_092447570.1">
    <property type="nucleotide sequence ID" value="NZ_LT629774.1"/>
</dbReference>
<keyword evidence="2" id="KW-1185">Reference proteome</keyword>
<gene>
    <name evidence="1" type="ORF">SAMN04489797_3134</name>
</gene>
<name>A0A1H1X8G9_9FLAO</name>
<accession>A0A1H1X8G9</accession>
<evidence type="ECO:0000313" key="2">
    <source>
        <dbReference type="Proteomes" id="UP000198963"/>
    </source>
</evidence>
<dbReference type="EMBL" id="LT629774">
    <property type="protein sequence ID" value="SDT05604.1"/>
    <property type="molecule type" value="Genomic_DNA"/>
</dbReference>
<dbReference type="AlphaFoldDB" id="A0A1H1X8G9"/>
<sequence>MNIEKTILLLVFYLITSLSFGQTESEKRVSELINKLSWDSVTIDCNYDLVLTQTDSISNELVEIGKPFTTELINALKTPEKTIALHIILTRIFEDTENRIAGIGTKYIYKNCKESVGWHHLYNGITWEWTSENGQRIPEKQIDLAYNYWNRKLILKEKVKTTSNEEIYARLTKEDNIKYPCIDNRNYENNSAIIKIQELQSLLGKSNKSKDVNELMNRLGNDSIHSYFKDSYFVNYDTDGISFKFKKDSTLYCVFLEQEYKGTFWHGIKMDYEKKKIKKIIKPTKREKFGGKMENFWYTEPKFQIQFYSDDRIKYIMINN</sequence>
<organism evidence="1 2">
    <name type="scientific">Winogradskyella sediminis</name>
    <dbReference type="NCBI Taxonomy" id="1382466"/>
    <lineage>
        <taxon>Bacteria</taxon>
        <taxon>Pseudomonadati</taxon>
        <taxon>Bacteroidota</taxon>
        <taxon>Flavobacteriia</taxon>
        <taxon>Flavobacteriales</taxon>
        <taxon>Flavobacteriaceae</taxon>
        <taxon>Winogradskyella</taxon>
    </lineage>
</organism>